<evidence type="ECO:0008006" key="6">
    <source>
        <dbReference type="Google" id="ProtNLM"/>
    </source>
</evidence>
<reference evidence="2" key="1">
    <citation type="submission" date="2021-02" db="EMBL/GenBank/DDBJ databases">
        <authorList>
            <person name="Nowell W R."/>
        </authorList>
    </citation>
    <scope>NUCLEOTIDE SEQUENCE</scope>
</reference>
<dbReference type="AlphaFoldDB" id="A0A815U6C2"/>
<dbReference type="SUPFAM" id="SSF56672">
    <property type="entry name" value="DNA/RNA polymerases"/>
    <property type="match status" value="1"/>
</dbReference>
<dbReference type="EMBL" id="CAJNOQ010023317">
    <property type="protein sequence ID" value="CAF1513417.1"/>
    <property type="molecule type" value="Genomic_DNA"/>
</dbReference>
<dbReference type="EMBL" id="CAJOBC010088857">
    <property type="protein sequence ID" value="CAF4373771.1"/>
    <property type="molecule type" value="Genomic_DNA"/>
</dbReference>
<evidence type="ECO:0000313" key="4">
    <source>
        <dbReference type="EMBL" id="CAF4373771.1"/>
    </source>
</evidence>
<dbReference type="Gene3D" id="3.30.70.270">
    <property type="match status" value="1"/>
</dbReference>
<gene>
    <name evidence="2" type="ORF">GPM918_LOCUS37217</name>
    <name evidence="1" type="ORF">OVA965_LOCUS29768</name>
    <name evidence="4" type="ORF">SRO942_LOCUS37977</name>
    <name evidence="3" type="ORF">TMI583_LOCUS30551</name>
</gene>
<dbReference type="PANTHER" id="PTHR24559">
    <property type="entry name" value="TRANSPOSON TY3-I GAG-POL POLYPROTEIN"/>
    <property type="match status" value="1"/>
</dbReference>
<comment type="caution">
    <text evidence="2">The sequence shown here is derived from an EMBL/GenBank/DDBJ whole genome shotgun (WGS) entry which is preliminary data.</text>
</comment>
<protein>
    <recommendedName>
        <fullName evidence="6">Pol-like protein</fullName>
    </recommendedName>
</protein>
<name>A0A815U6C2_9BILA</name>
<sequence length="94" mass="10929">MYLWRTTKVLKHHIQITPGTQPQNSAPFRCALARMRDVYPIPRVADTLDALQEAKFVSTLDLRSGYRQVELDSESKEKTAFIMHKGLFQFNFMP</sequence>
<dbReference type="InterPro" id="IPR043128">
    <property type="entry name" value="Rev_trsase/Diguanyl_cyclase"/>
</dbReference>
<keyword evidence="5" id="KW-1185">Reference proteome</keyword>
<proteinExistence type="predicted"/>
<dbReference type="Proteomes" id="UP000663829">
    <property type="component" value="Unassembled WGS sequence"/>
</dbReference>
<evidence type="ECO:0000313" key="3">
    <source>
        <dbReference type="EMBL" id="CAF4139754.1"/>
    </source>
</evidence>
<evidence type="ECO:0000313" key="5">
    <source>
        <dbReference type="Proteomes" id="UP000663829"/>
    </source>
</evidence>
<dbReference type="EMBL" id="CAJOBA010042795">
    <property type="protein sequence ID" value="CAF4139754.1"/>
    <property type="molecule type" value="Genomic_DNA"/>
</dbReference>
<dbReference type="OrthoDB" id="420169at2759"/>
<dbReference type="EMBL" id="CAJNOK010021181">
    <property type="protein sequence ID" value="CAF1328441.1"/>
    <property type="molecule type" value="Genomic_DNA"/>
</dbReference>
<dbReference type="Proteomes" id="UP000681722">
    <property type="component" value="Unassembled WGS sequence"/>
</dbReference>
<dbReference type="Gene3D" id="3.10.10.10">
    <property type="entry name" value="HIV Type 1 Reverse Transcriptase, subunit A, domain 1"/>
    <property type="match status" value="1"/>
</dbReference>
<dbReference type="Proteomes" id="UP000682733">
    <property type="component" value="Unassembled WGS sequence"/>
</dbReference>
<dbReference type="Proteomes" id="UP000677228">
    <property type="component" value="Unassembled WGS sequence"/>
</dbReference>
<dbReference type="InterPro" id="IPR053134">
    <property type="entry name" value="RNA-dir_DNA_polymerase"/>
</dbReference>
<organism evidence="2 5">
    <name type="scientific">Didymodactylos carnosus</name>
    <dbReference type="NCBI Taxonomy" id="1234261"/>
    <lineage>
        <taxon>Eukaryota</taxon>
        <taxon>Metazoa</taxon>
        <taxon>Spiralia</taxon>
        <taxon>Gnathifera</taxon>
        <taxon>Rotifera</taxon>
        <taxon>Eurotatoria</taxon>
        <taxon>Bdelloidea</taxon>
        <taxon>Philodinida</taxon>
        <taxon>Philodinidae</taxon>
        <taxon>Didymodactylos</taxon>
    </lineage>
</organism>
<evidence type="ECO:0000313" key="2">
    <source>
        <dbReference type="EMBL" id="CAF1513417.1"/>
    </source>
</evidence>
<dbReference type="InterPro" id="IPR043502">
    <property type="entry name" value="DNA/RNA_pol_sf"/>
</dbReference>
<evidence type="ECO:0000313" key="1">
    <source>
        <dbReference type="EMBL" id="CAF1328441.1"/>
    </source>
</evidence>
<accession>A0A815U6C2</accession>